<proteinExistence type="predicted"/>
<dbReference type="EMBL" id="MWIP01000022">
    <property type="protein sequence ID" value="KAF1684814.1"/>
    <property type="molecule type" value="Genomic_DNA"/>
</dbReference>
<keyword evidence="3" id="KW-1185">Reference proteome</keyword>
<name>A0A7V8GK70_9GAMM</name>
<reference evidence="2 3" key="1">
    <citation type="submission" date="2017-10" db="EMBL/GenBank/DDBJ databases">
        <title>Whole genome sequencing of Pseudoxanthomonas broegbernensis DSM 12573(T).</title>
        <authorList>
            <person name="Kumar S."/>
            <person name="Bansal K."/>
            <person name="Kaur A."/>
            <person name="Patil P."/>
            <person name="Sharma S."/>
            <person name="Patil P.B."/>
        </authorList>
    </citation>
    <scope>NUCLEOTIDE SEQUENCE [LARGE SCALE GENOMIC DNA]</scope>
    <source>
        <strain evidence="2 3">DSM 12573</strain>
    </source>
</reference>
<feature type="region of interest" description="Disordered" evidence="1">
    <location>
        <begin position="1"/>
        <end position="29"/>
    </location>
</feature>
<dbReference type="Proteomes" id="UP000462066">
    <property type="component" value="Unassembled WGS sequence"/>
</dbReference>
<evidence type="ECO:0000313" key="3">
    <source>
        <dbReference type="Proteomes" id="UP000462066"/>
    </source>
</evidence>
<gene>
    <name evidence="2" type="ORF">B1992_14280</name>
</gene>
<dbReference type="AlphaFoldDB" id="A0A7V8GK70"/>
<evidence type="ECO:0000256" key="1">
    <source>
        <dbReference type="SAM" id="MobiDB-lite"/>
    </source>
</evidence>
<organism evidence="2 3">
    <name type="scientific">Pseudoxanthomonas broegbernensis</name>
    <dbReference type="NCBI Taxonomy" id="83619"/>
    <lineage>
        <taxon>Bacteria</taxon>
        <taxon>Pseudomonadati</taxon>
        <taxon>Pseudomonadota</taxon>
        <taxon>Gammaproteobacteria</taxon>
        <taxon>Lysobacterales</taxon>
        <taxon>Lysobacteraceae</taxon>
        <taxon>Pseudoxanthomonas</taxon>
    </lineage>
</organism>
<sequence length="72" mass="8147">MESRPQQPRSMSEAVRRVQRSTGGQILGAEQVPFEGRSITRIKYMDDHGRVRYMDDPGPVRAAPRRGDHGDP</sequence>
<comment type="caution">
    <text evidence="2">The sequence shown here is derived from an EMBL/GenBank/DDBJ whole genome shotgun (WGS) entry which is preliminary data.</text>
</comment>
<evidence type="ECO:0000313" key="2">
    <source>
        <dbReference type="EMBL" id="KAF1684814.1"/>
    </source>
</evidence>
<feature type="region of interest" description="Disordered" evidence="1">
    <location>
        <begin position="50"/>
        <end position="72"/>
    </location>
</feature>
<feature type="compositionally biased region" description="Polar residues" evidence="1">
    <location>
        <begin position="1"/>
        <end position="10"/>
    </location>
</feature>
<accession>A0A7V8GK70</accession>
<protein>
    <submittedName>
        <fullName evidence="2">Uncharacterized protein</fullName>
    </submittedName>
</protein>